<proteinExistence type="predicted"/>
<organism evidence="2 3">
    <name type="scientific">Kipferlia bialata</name>
    <dbReference type="NCBI Taxonomy" id="797122"/>
    <lineage>
        <taxon>Eukaryota</taxon>
        <taxon>Metamonada</taxon>
        <taxon>Carpediemonas-like organisms</taxon>
        <taxon>Kipferlia</taxon>
    </lineage>
</organism>
<dbReference type="EMBL" id="BDIP01003313">
    <property type="protein sequence ID" value="GIQ87546.1"/>
    <property type="molecule type" value="Genomic_DNA"/>
</dbReference>
<dbReference type="PANTHER" id="PTHR38567:SF1">
    <property type="entry name" value="DUF4291 DOMAIN-CONTAINING PROTEIN"/>
    <property type="match status" value="1"/>
</dbReference>
<dbReference type="PANTHER" id="PTHR38567">
    <property type="entry name" value="DUF4291 DOMAIN-CONTAINING PROTEIN"/>
    <property type="match status" value="1"/>
</dbReference>
<feature type="non-terminal residue" evidence="2">
    <location>
        <position position="1"/>
    </location>
</feature>
<evidence type="ECO:0000313" key="2">
    <source>
        <dbReference type="EMBL" id="GIQ87546.1"/>
    </source>
</evidence>
<evidence type="ECO:0008006" key="4">
    <source>
        <dbReference type="Google" id="ProtNLM"/>
    </source>
</evidence>
<feature type="compositionally biased region" description="Basic and acidic residues" evidence="1">
    <location>
        <begin position="149"/>
        <end position="172"/>
    </location>
</feature>
<comment type="caution">
    <text evidence="2">The sequence shown here is derived from an EMBL/GenBank/DDBJ whole genome shotgun (WGS) entry which is preliminary data.</text>
</comment>
<protein>
    <recommendedName>
        <fullName evidence="4">DUF4291 domain-containing protein</fullName>
    </recommendedName>
</protein>
<keyword evidence="3" id="KW-1185">Reference proteome</keyword>
<dbReference type="Pfam" id="PF14124">
    <property type="entry name" value="DUF4291"/>
    <property type="match status" value="1"/>
</dbReference>
<dbReference type="InterPro" id="IPR025633">
    <property type="entry name" value="DUF4291"/>
</dbReference>
<evidence type="ECO:0000313" key="3">
    <source>
        <dbReference type="Proteomes" id="UP000265618"/>
    </source>
</evidence>
<accession>A0A9K3D3W4</accession>
<feature type="region of interest" description="Disordered" evidence="1">
    <location>
        <begin position="149"/>
        <end position="188"/>
    </location>
</feature>
<name>A0A9K3D3W4_9EUKA</name>
<gene>
    <name evidence="2" type="ORF">KIPB_009602</name>
</gene>
<dbReference type="AlphaFoldDB" id="A0A9K3D3W4"/>
<reference evidence="2 3" key="1">
    <citation type="journal article" date="2018" name="PLoS ONE">
        <title>The draft genome of Kipferlia bialata reveals reductive genome evolution in fornicate parasites.</title>
        <authorList>
            <person name="Tanifuji G."/>
            <person name="Takabayashi S."/>
            <person name="Kume K."/>
            <person name="Takagi M."/>
            <person name="Nakayama T."/>
            <person name="Kamikawa R."/>
            <person name="Inagaki Y."/>
            <person name="Hashimoto T."/>
        </authorList>
    </citation>
    <scope>NUCLEOTIDE SEQUENCE [LARGE SCALE GENOMIC DNA]</scope>
    <source>
        <strain evidence="2">NY0173</strain>
    </source>
</reference>
<sequence length="188" mass="22075">TFVPPFKMARMTWIKPSLTWMLYRSGYGQKPGQECILGIDIKREGFEWALRHATLAHRNVSDKGCVRVQWDPERTVDIEKLDHRSIQIGLSGEAVERYVKEWIVGIEDITALAHTLYTQGHGNRDTSLLPQEKEYPVPEDIRSILEMGKDYPTREELDRRQSCRAQQEAKRQERAKRRQERRQQTVVE</sequence>
<dbReference type="Proteomes" id="UP000265618">
    <property type="component" value="Unassembled WGS sequence"/>
</dbReference>
<evidence type="ECO:0000256" key="1">
    <source>
        <dbReference type="SAM" id="MobiDB-lite"/>
    </source>
</evidence>
<dbReference type="OrthoDB" id="413653at2759"/>